<dbReference type="CDD" id="cd17517">
    <property type="entry name" value="RMtype1_S_EcoKI_StySPI-TRD2-CR2_like"/>
    <property type="match status" value="1"/>
</dbReference>
<dbReference type="Gene3D" id="3.90.220.20">
    <property type="entry name" value="DNA methylase specificity domains"/>
    <property type="match status" value="2"/>
</dbReference>
<evidence type="ECO:0000256" key="1">
    <source>
        <dbReference type="ARBA" id="ARBA00010923"/>
    </source>
</evidence>
<dbReference type="InterPro" id="IPR044946">
    <property type="entry name" value="Restrct_endonuc_typeI_TRD_sf"/>
</dbReference>
<organism evidence="5 6">
    <name type="scientific">Brumimicrobium oceani</name>
    <dbReference type="NCBI Taxonomy" id="2100725"/>
    <lineage>
        <taxon>Bacteria</taxon>
        <taxon>Pseudomonadati</taxon>
        <taxon>Bacteroidota</taxon>
        <taxon>Flavobacteriia</taxon>
        <taxon>Flavobacteriales</taxon>
        <taxon>Crocinitomicaceae</taxon>
        <taxon>Brumimicrobium</taxon>
    </lineage>
</organism>
<keyword evidence="6" id="KW-1185">Reference proteome</keyword>
<dbReference type="GO" id="GO:0003677">
    <property type="term" value="F:DNA binding"/>
    <property type="evidence" value="ECO:0007669"/>
    <property type="project" value="UniProtKB-KW"/>
</dbReference>
<gene>
    <name evidence="5" type="ORF">DIT68_03375</name>
</gene>
<keyword evidence="2" id="KW-0680">Restriction system</keyword>
<name>A0A2U2XER4_9FLAO</name>
<evidence type="ECO:0000313" key="6">
    <source>
        <dbReference type="Proteomes" id="UP000245370"/>
    </source>
</evidence>
<feature type="domain" description="Type I restriction modification DNA specificity" evidence="4">
    <location>
        <begin position="352"/>
        <end position="526"/>
    </location>
</feature>
<dbReference type="Proteomes" id="UP000245370">
    <property type="component" value="Unassembled WGS sequence"/>
</dbReference>
<feature type="domain" description="Type I restriction modification DNA specificity" evidence="4">
    <location>
        <begin position="86"/>
        <end position="235"/>
    </location>
</feature>
<evidence type="ECO:0000313" key="5">
    <source>
        <dbReference type="EMBL" id="PWH86292.1"/>
    </source>
</evidence>
<dbReference type="AlphaFoldDB" id="A0A2U2XER4"/>
<evidence type="ECO:0000256" key="3">
    <source>
        <dbReference type="ARBA" id="ARBA00023125"/>
    </source>
</evidence>
<reference evidence="5 6" key="1">
    <citation type="submission" date="2018-05" db="EMBL/GenBank/DDBJ databases">
        <title>Brumimicrobium oceani sp. nov., isolated from coastal sediment.</title>
        <authorList>
            <person name="Kou Y."/>
        </authorList>
    </citation>
    <scope>NUCLEOTIDE SEQUENCE [LARGE SCALE GENOMIC DNA]</scope>
    <source>
        <strain evidence="5 6">C305</strain>
    </source>
</reference>
<dbReference type="InterPro" id="IPR051212">
    <property type="entry name" value="Type-I_RE_S_subunit"/>
</dbReference>
<dbReference type="GO" id="GO:0009307">
    <property type="term" value="P:DNA restriction-modification system"/>
    <property type="evidence" value="ECO:0007669"/>
    <property type="project" value="UniProtKB-KW"/>
</dbReference>
<dbReference type="Pfam" id="PF01420">
    <property type="entry name" value="Methylase_S"/>
    <property type="match status" value="2"/>
</dbReference>
<dbReference type="EMBL" id="QFRJ01000002">
    <property type="protein sequence ID" value="PWH86292.1"/>
    <property type="molecule type" value="Genomic_DNA"/>
</dbReference>
<dbReference type="InterPro" id="IPR000055">
    <property type="entry name" value="Restrct_endonuc_typeI_TRD"/>
</dbReference>
<comment type="caution">
    <text evidence="5">The sequence shown here is derived from an EMBL/GenBank/DDBJ whole genome shotgun (WGS) entry which is preliminary data.</text>
</comment>
<keyword evidence="3" id="KW-0238">DNA-binding</keyword>
<proteinExistence type="inferred from homology"/>
<evidence type="ECO:0000259" key="4">
    <source>
        <dbReference type="Pfam" id="PF01420"/>
    </source>
</evidence>
<dbReference type="REBASE" id="316545">
    <property type="entry name" value="S.Bsp305ORF3380P"/>
</dbReference>
<comment type="similarity">
    <text evidence="1">Belongs to the type-I restriction system S methylase family.</text>
</comment>
<dbReference type="PANTHER" id="PTHR43140">
    <property type="entry name" value="TYPE-1 RESTRICTION ENZYME ECOKI SPECIFICITY PROTEIN"/>
    <property type="match status" value="1"/>
</dbReference>
<dbReference type="PANTHER" id="PTHR43140:SF1">
    <property type="entry name" value="TYPE I RESTRICTION ENZYME ECOKI SPECIFICITY SUBUNIT"/>
    <property type="match status" value="1"/>
</dbReference>
<evidence type="ECO:0000256" key="2">
    <source>
        <dbReference type="ARBA" id="ARBA00022747"/>
    </source>
</evidence>
<sequence>MELLHHFKELTIRPKNAKELKGLILQLAIQGKLTGHWRKENPGIESASELLKDIIKNKEVLIKSKIARKENAKKEFLKDKVSFLIPETWISKNITEFYYTIGGKSNQIQSKNYSETGKYPIVSQGKNRIDGYSDDESKLLKITKPIIVFGDHTRLVKFIDFDFIIGADGTKILSPFDGVDSEYFYLHTSSYDLSSKGYARHYSLLKLEAFALPPLEEQKEIVKIVETLFKEVEQLEQLTVERIALKEDFVTSALNQLTSNNANQEWSFLQEHFKPFFNETTNIKKLRETVLQLAVQGKLTADWRANNPNTEDASVLLKRIQEEKAQLIKDKKIKKEKALPEITEEDIPYELPEGWVWCRLNEILHSSFYGPRFGKEEYVDNGVPTIRTTDMNSKGFIKLKNPPTIKLTEEKLKLYKVEKGDLLVTRTGSIGTMAIFNEEYDAIPSAYLIRFRFLIVNIEYVFNLMHSPYGQKSLGLLTNTVAQPNINATSIKDIPFPLPPLEEQKAIVEKVNAIMGLCDALEQEVQQSQAHSEMLMQSVLREVFEG</sequence>
<dbReference type="SUPFAM" id="SSF116734">
    <property type="entry name" value="DNA methylase specificity domain"/>
    <property type="match status" value="2"/>
</dbReference>
<accession>A0A2U2XER4</accession>
<protein>
    <recommendedName>
        <fullName evidence="4">Type I restriction modification DNA specificity domain-containing protein</fullName>
    </recommendedName>
</protein>
<reference evidence="5 6" key="2">
    <citation type="submission" date="2018-05" db="EMBL/GenBank/DDBJ databases">
        <authorList>
            <person name="Lanie J.A."/>
            <person name="Ng W.-L."/>
            <person name="Kazmierczak K.M."/>
            <person name="Andrzejewski T.M."/>
            <person name="Davidsen T.M."/>
            <person name="Wayne K.J."/>
            <person name="Tettelin H."/>
            <person name="Glass J.I."/>
            <person name="Rusch D."/>
            <person name="Podicherti R."/>
            <person name="Tsui H.-C.T."/>
            <person name="Winkler M.E."/>
        </authorList>
    </citation>
    <scope>NUCLEOTIDE SEQUENCE [LARGE SCALE GENOMIC DNA]</scope>
    <source>
        <strain evidence="5 6">C305</strain>
    </source>
</reference>